<comment type="catalytic activity">
    <reaction evidence="11">
        <text>7,8-dihydromonapterin + NADPH + H(+) = 5,6,7,8-tetrahydromonapterin + NADP(+)</text>
        <dbReference type="Rhea" id="RHEA:34847"/>
        <dbReference type="ChEBI" id="CHEBI:15378"/>
        <dbReference type="ChEBI" id="CHEBI:57783"/>
        <dbReference type="ChEBI" id="CHEBI:58349"/>
        <dbReference type="ChEBI" id="CHEBI:71175"/>
        <dbReference type="ChEBI" id="CHEBI:71177"/>
        <dbReference type="EC" id="1.5.1.50"/>
    </reaction>
</comment>
<dbReference type="PANTHER" id="PTHR43639">
    <property type="entry name" value="OXIDOREDUCTASE, SHORT-CHAIN DEHYDROGENASE/REDUCTASE FAMILY (AFU_ORTHOLOGUE AFUA_5G02870)"/>
    <property type="match status" value="1"/>
</dbReference>
<dbReference type="STRING" id="1229521.D791_01254"/>
<evidence type="ECO:0000256" key="6">
    <source>
        <dbReference type="ARBA" id="ARBA00038212"/>
    </source>
</evidence>
<reference evidence="13" key="1">
    <citation type="submission" date="2012-11" db="EMBL/GenBank/DDBJ databases">
        <authorList>
            <person name="Singh A."/>
            <person name="Pinnaka A.K."/>
            <person name="Vaidya B."/>
        </authorList>
    </citation>
    <scope>NUCLEOTIDE SEQUENCE [LARGE SCALE GENOMIC DNA]</scope>
    <source>
        <strain evidence="13">AK23</strain>
    </source>
</reference>
<evidence type="ECO:0000256" key="3">
    <source>
        <dbReference type="ARBA" id="ARBA00022857"/>
    </source>
</evidence>
<dbReference type="InterPro" id="IPR020904">
    <property type="entry name" value="Sc_DH/Rdtase_CS"/>
</dbReference>
<proteinExistence type="inferred from homology"/>
<accession>W9V4N4</accession>
<comment type="function">
    <text evidence="5">Catalyzes the reduction of dihydromonapterin to tetrahydromonapterin. Also has lower activity with dihydrofolate.</text>
</comment>
<evidence type="ECO:0000313" key="12">
    <source>
        <dbReference type="EMBL" id="EXJ11881.1"/>
    </source>
</evidence>
<protein>
    <recommendedName>
        <fullName evidence="8">Dihydromonapterin reductase</fullName>
        <ecNumber evidence="1">1.5.1.3</ecNumber>
        <ecNumber evidence="7">1.5.1.50</ecNumber>
    </recommendedName>
    <alternativeName>
        <fullName evidence="9">Dihydrofolate reductase</fullName>
    </alternativeName>
</protein>
<dbReference type="EC" id="1.5.1.50" evidence="7"/>
<dbReference type="Gene3D" id="3.40.50.720">
    <property type="entry name" value="NAD(P)-binding Rossmann-like Domain"/>
    <property type="match status" value="1"/>
</dbReference>
<dbReference type="PANTHER" id="PTHR43639:SF6">
    <property type="entry name" value="DIHYDROMONAPTERIN REDUCTASE"/>
    <property type="match status" value="1"/>
</dbReference>
<dbReference type="AlphaFoldDB" id="W9V4N4"/>
<comment type="catalytic activity">
    <reaction evidence="10">
        <text>(6S)-5,6,7,8-tetrahydrofolate + NADP(+) = 7,8-dihydrofolate + NADPH + H(+)</text>
        <dbReference type="Rhea" id="RHEA:15009"/>
        <dbReference type="ChEBI" id="CHEBI:15378"/>
        <dbReference type="ChEBI" id="CHEBI:57451"/>
        <dbReference type="ChEBI" id="CHEBI:57453"/>
        <dbReference type="ChEBI" id="CHEBI:57783"/>
        <dbReference type="ChEBI" id="CHEBI:58349"/>
        <dbReference type="EC" id="1.5.1.3"/>
    </reaction>
</comment>
<dbReference type="SUPFAM" id="SSF51735">
    <property type="entry name" value="NAD(P)-binding Rossmann-fold domains"/>
    <property type="match status" value="1"/>
</dbReference>
<evidence type="ECO:0000256" key="8">
    <source>
        <dbReference type="ARBA" id="ARBA00039631"/>
    </source>
</evidence>
<gene>
    <name evidence="12" type="primary">folM</name>
    <name evidence="12" type="ORF">D791_01254</name>
</gene>
<evidence type="ECO:0000256" key="1">
    <source>
        <dbReference type="ARBA" id="ARBA00012856"/>
    </source>
</evidence>
<evidence type="ECO:0000256" key="11">
    <source>
        <dbReference type="ARBA" id="ARBA00049376"/>
    </source>
</evidence>
<comment type="caution">
    <text evidence="12">The sequence shown here is derived from an EMBL/GenBank/DDBJ whole genome shotgun (WGS) entry which is preliminary data.</text>
</comment>
<dbReference type="Pfam" id="PF13561">
    <property type="entry name" value="adh_short_C2"/>
    <property type="match status" value="1"/>
</dbReference>
<evidence type="ECO:0000256" key="7">
    <source>
        <dbReference type="ARBA" id="ARBA00039145"/>
    </source>
</evidence>
<evidence type="ECO:0000256" key="5">
    <source>
        <dbReference type="ARBA" id="ARBA00037508"/>
    </source>
</evidence>
<evidence type="ECO:0000256" key="9">
    <source>
        <dbReference type="ARBA" id="ARBA00042299"/>
    </source>
</evidence>
<dbReference type="InterPro" id="IPR002347">
    <property type="entry name" value="SDR_fam"/>
</dbReference>
<keyword evidence="3" id="KW-0521">NADP</keyword>
<comment type="similarity">
    <text evidence="6">Belongs to the short-chain dehydrogenases/reductases (SDR) family. FolM subfamily.</text>
</comment>
<organism evidence="12 13">
    <name type="scientific">Nitrincola nitratireducens</name>
    <dbReference type="NCBI Taxonomy" id="1229521"/>
    <lineage>
        <taxon>Bacteria</taxon>
        <taxon>Pseudomonadati</taxon>
        <taxon>Pseudomonadota</taxon>
        <taxon>Gammaproteobacteria</taxon>
        <taxon>Oceanospirillales</taxon>
        <taxon>Oceanospirillaceae</taxon>
        <taxon>Nitrincola</taxon>
    </lineage>
</organism>
<dbReference type="GO" id="GO:0004146">
    <property type="term" value="F:dihydrofolate reductase activity"/>
    <property type="evidence" value="ECO:0007669"/>
    <property type="project" value="UniProtKB-EC"/>
</dbReference>
<keyword evidence="4 12" id="KW-0560">Oxidoreductase</keyword>
<dbReference type="GO" id="GO:0006730">
    <property type="term" value="P:one-carbon metabolic process"/>
    <property type="evidence" value="ECO:0007669"/>
    <property type="project" value="UniProtKB-KW"/>
</dbReference>
<name>W9V4N4_9GAMM</name>
<sequence length="241" mass="26751">MQGACELSKVILITGVGRRLGLALSTRLLEQGHRVIGTYRTETPVIEALRDLGMETYKIDFKSQLDVSDFIKAFKRKYVKLDALIHNASDWLPESETHQHFETIEYMMQVHVNVPYVMNLELGALLQASDGIADIIHITDYVAEKGSQKHIAYAASKAALANMTLSFAQLLAPKVKVNAIAPALMLFNEADDDQYKAKARAKSIMQREGGAEEFIQAVEYLLASGYVTGRTLPLDGGRHIK</sequence>
<dbReference type="InterPro" id="IPR036291">
    <property type="entry name" value="NAD(P)-bd_dom_sf"/>
</dbReference>
<evidence type="ECO:0000256" key="2">
    <source>
        <dbReference type="ARBA" id="ARBA00022563"/>
    </source>
</evidence>
<dbReference type="Proteomes" id="UP000019464">
    <property type="component" value="Unassembled WGS sequence"/>
</dbReference>
<evidence type="ECO:0000256" key="10">
    <source>
        <dbReference type="ARBA" id="ARBA00048873"/>
    </source>
</evidence>
<reference evidence="12 13" key="2">
    <citation type="journal article" date="2015" name="Syst. Appl. Microbiol.">
        <title>Nitrincola nitratireducens sp. nov. isolated from a haloalkaline crater lake.</title>
        <authorList>
            <person name="Singh A."/>
            <person name="Vaidya B."/>
            <person name="Tanuku N.R."/>
            <person name="Pinnaka A.K."/>
        </authorList>
    </citation>
    <scope>NUCLEOTIDE SEQUENCE [LARGE SCALE GENOMIC DNA]</scope>
    <source>
        <strain evidence="12 13">AK23</strain>
    </source>
</reference>
<evidence type="ECO:0000313" key="13">
    <source>
        <dbReference type="Proteomes" id="UP000019464"/>
    </source>
</evidence>
<keyword evidence="2" id="KW-0554">One-carbon metabolism</keyword>
<dbReference type="PRINTS" id="PR00081">
    <property type="entry name" value="GDHRDH"/>
</dbReference>
<evidence type="ECO:0000256" key="4">
    <source>
        <dbReference type="ARBA" id="ARBA00023002"/>
    </source>
</evidence>
<keyword evidence="13" id="KW-1185">Reference proteome</keyword>
<dbReference type="PATRIC" id="fig|1229521.3.peg.1265"/>
<dbReference type="EC" id="1.5.1.3" evidence="1"/>
<dbReference type="NCBIfam" id="NF005066">
    <property type="entry name" value="PRK06483.1"/>
    <property type="match status" value="1"/>
</dbReference>
<dbReference type="PROSITE" id="PS00061">
    <property type="entry name" value="ADH_SHORT"/>
    <property type="match status" value="1"/>
</dbReference>
<dbReference type="EMBL" id="AONB01000004">
    <property type="protein sequence ID" value="EXJ11881.1"/>
    <property type="molecule type" value="Genomic_DNA"/>
</dbReference>